<dbReference type="AlphaFoldDB" id="A0A3D9IC60"/>
<evidence type="ECO:0000313" key="2">
    <source>
        <dbReference type="Proteomes" id="UP000256869"/>
    </source>
</evidence>
<dbReference type="EMBL" id="QRDY01000007">
    <property type="protein sequence ID" value="RED59235.1"/>
    <property type="molecule type" value="Genomic_DNA"/>
</dbReference>
<protein>
    <submittedName>
        <fullName evidence="1">Uncharacterized protein</fullName>
    </submittedName>
</protein>
<dbReference type="Proteomes" id="UP000256869">
    <property type="component" value="Unassembled WGS sequence"/>
</dbReference>
<gene>
    <name evidence="1" type="ORF">DFP95_10774</name>
</gene>
<sequence>MQPIHPICHETVSPLVGRRVCAIMNDGTCYHGTVSDVRDGRCYLTDCNVGNNGALTLSALKSSGNKKKAASKKKATVSGLYGGYGYGGYGYGGSYWLDFALIASLFLLPFFFF</sequence>
<dbReference type="RefSeq" id="WP_147304163.1">
    <property type="nucleotide sequence ID" value="NZ_QRDY01000007.1"/>
</dbReference>
<comment type="caution">
    <text evidence="1">The sequence shown here is derived from an EMBL/GenBank/DDBJ whole genome shotgun (WGS) entry which is preliminary data.</text>
</comment>
<keyword evidence="2" id="KW-1185">Reference proteome</keyword>
<evidence type="ECO:0000313" key="1">
    <source>
        <dbReference type="EMBL" id="RED59235.1"/>
    </source>
</evidence>
<name>A0A3D9IC60_9BACL</name>
<organism evidence="1 2">
    <name type="scientific">Cohnella lupini</name>
    <dbReference type="NCBI Taxonomy" id="1294267"/>
    <lineage>
        <taxon>Bacteria</taxon>
        <taxon>Bacillati</taxon>
        <taxon>Bacillota</taxon>
        <taxon>Bacilli</taxon>
        <taxon>Bacillales</taxon>
        <taxon>Paenibacillaceae</taxon>
        <taxon>Cohnella</taxon>
    </lineage>
</organism>
<dbReference type="OrthoDB" id="2639081at2"/>
<reference evidence="1 2" key="1">
    <citation type="submission" date="2018-07" db="EMBL/GenBank/DDBJ databases">
        <title>Genomic Encyclopedia of Type Strains, Phase III (KMG-III): the genomes of soil and plant-associated and newly described type strains.</title>
        <authorList>
            <person name="Whitman W."/>
        </authorList>
    </citation>
    <scope>NUCLEOTIDE SEQUENCE [LARGE SCALE GENOMIC DNA]</scope>
    <source>
        <strain evidence="1 2">CECT 8236</strain>
    </source>
</reference>
<proteinExistence type="predicted"/>
<accession>A0A3D9IC60</accession>